<dbReference type="CDD" id="cd15797">
    <property type="entry name" value="PMEI"/>
    <property type="match status" value="1"/>
</dbReference>
<evidence type="ECO:0000313" key="6">
    <source>
        <dbReference type="Proteomes" id="UP001324115"/>
    </source>
</evidence>
<evidence type="ECO:0000259" key="4">
    <source>
        <dbReference type="SMART" id="SM00856"/>
    </source>
</evidence>
<dbReference type="GO" id="GO:0046910">
    <property type="term" value="F:pectinesterase inhibitor activity"/>
    <property type="evidence" value="ECO:0007669"/>
    <property type="project" value="InterPro"/>
</dbReference>
<gene>
    <name evidence="5" type="ORF">RGQ29_016341</name>
</gene>
<keyword evidence="1" id="KW-0732">Signal</keyword>
<dbReference type="PANTHER" id="PTHR36710">
    <property type="entry name" value="PECTINESTERASE INHIBITOR-LIKE"/>
    <property type="match status" value="1"/>
</dbReference>
<dbReference type="SMART" id="SM00856">
    <property type="entry name" value="PMEI"/>
    <property type="match status" value="1"/>
</dbReference>
<proteinExistence type="inferred from homology"/>
<accession>A0AAN7FE15</accession>
<feature type="domain" description="Pectinesterase inhibitor" evidence="4">
    <location>
        <begin position="18"/>
        <end position="150"/>
    </location>
</feature>
<dbReference type="PANTHER" id="PTHR36710:SF4">
    <property type="entry name" value="PLANT INVERTASE_PECTIN METHYLESTERASE INHIBITOR SUPERFAMILY PROTEIN"/>
    <property type="match status" value="1"/>
</dbReference>
<dbReference type="AlphaFoldDB" id="A0AAN7FE15"/>
<dbReference type="SUPFAM" id="SSF101148">
    <property type="entry name" value="Plant invertase/pectin methylesterase inhibitor"/>
    <property type="match status" value="1"/>
</dbReference>
<name>A0AAN7FE15_QUERU</name>
<keyword evidence="6" id="KW-1185">Reference proteome</keyword>
<dbReference type="InterPro" id="IPR035513">
    <property type="entry name" value="Invertase/methylesterase_inhib"/>
</dbReference>
<evidence type="ECO:0000256" key="1">
    <source>
        <dbReference type="ARBA" id="ARBA00022729"/>
    </source>
</evidence>
<dbReference type="InterPro" id="IPR006501">
    <property type="entry name" value="Pectinesterase_inhib_dom"/>
</dbReference>
<sequence length="165" mass="18556">MLAILLICPTYAWLSVKVSENMLISICSWHEDPPFCLQTLQSDHRTPLVDHVGLTNISIHLTNVAAKKSMALIRSLVNKTTDPVLKAPFEVCLELYNSILGDLEYAKTALTTHDYFSVKVASDRCMIDTENCRDELTSSAPPFLQENNEMRYICKTQVIVSSHLP</sequence>
<protein>
    <recommendedName>
        <fullName evidence="4">Pectinesterase inhibitor domain-containing protein</fullName>
    </recommendedName>
</protein>
<dbReference type="Pfam" id="PF04043">
    <property type="entry name" value="PMEI"/>
    <property type="match status" value="1"/>
</dbReference>
<evidence type="ECO:0000256" key="2">
    <source>
        <dbReference type="ARBA" id="ARBA00023157"/>
    </source>
</evidence>
<reference evidence="5 6" key="1">
    <citation type="journal article" date="2023" name="G3 (Bethesda)">
        <title>A haplotype-resolved chromosome-scale genome for Quercus rubra L. provides insights into the genetics of adaptive traits for red oak species.</title>
        <authorList>
            <person name="Kapoor B."/>
            <person name="Jenkins J."/>
            <person name="Schmutz J."/>
            <person name="Zhebentyayeva T."/>
            <person name="Kuelheim C."/>
            <person name="Coggeshall M."/>
            <person name="Heim C."/>
            <person name="Lasky J.R."/>
            <person name="Leites L."/>
            <person name="Islam-Faridi N."/>
            <person name="Romero-Severson J."/>
            <person name="DeLeo V.L."/>
            <person name="Lucas S.M."/>
            <person name="Lazic D."/>
            <person name="Gailing O."/>
            <person name="Carlson J."/>
            <person name="Staton M."/>
        </authorList>
    </citation>
    <scope>NUCLEOTIDE SEQUENCE [LARGE SCALE GENOMIC DNA]</scope>
    <source>
        <strain evidence="5">Pseudo-F2</strain>
    </source>
</reference>
<dbReference type="EMBL" id="JAXUIC010000004">
    <property type="protein sequence ID" value="KAK4591847.1"/>
    <property type="molecule type" value="Genomic_DNA"/>
</dbReference>
<dbReference type="NCBIfam" id="TIGR01614">
    <property type="entry name" value="PME_inhib"/>
    <property type="match status" value="1"/>
</dbReference>
<dbReference type="Gene3D" id="1.20.140.40">
    <property type="entry name" value="Invertase/pectin methylesterase inhibitor family protein"/>
    <property type="match status" value="1"/>
</dbReference>
<comment type="caution">
    <text evidence="5">The sequence shown here is derived from an EMBL/GenBank/DDBJ whole genome shotgun (WGS) entry which is preliminary data.</text>
</comment>
<keyword evidence="2" id="KW-1015">Disulfide bond</keyword>
<dbReference type="InterPro" id="IPR034086">
    <property type="entry name" value="PMEI_plant"/>
</dbReference>
<evidence type="ECO:0000313" key="5">
    <source>
        <dbReference type="EMBL" id="KAK4591847.1"/>
    </source>
</evidence>
<organism evidence="5 6">
    <name type="scientific">Quercus rubra</name>
    <name type="common">Northern red oak</name>
    <name type="synonym">Quercus borealis</name>
    <dbReference type="NCBI Taxonomy" id="3512"/>
    <lineage>
        <taxon>Eukaryota</taxon>
        <taxon>Viridiplantae</taxon>
        <taxon>Streptophyta</taxon>
        <taxon>Embryophyta</taxon>
        <taxon>Tracheophyta</taxon>
        <taxon>Spermatophyta</taxon>
        <taxon>Magnoliopsida</taxon>
        <taxon>eudicotyledons</taxon>
        <taxon>Gunneridae</taxon>
        <taxon>Pentapetalae</taxon>
        <taxon>rosids</taxon>
        <taxon>fabids</taxon>
        <taxon>Fagales</taxon>
        <taxon>Fagaceae</taxon>
        <taxon>Quercus</taxon>
    </lineage>
</organism>
<evidence type="ECO:0000256" key="3">
    <source>
        <dbReference type="ARBA" id="ARBA00038471"/>
    </source>
</evidence>
<comment type="similarity">
    <text evidence="3">Belongs to the PMEI family.</text>
</comment>
<dbReference type="Proteomes" id="UP001324115">
    <property type="component" value="Unassembled WGS sequence"/>
</dbReference>
<dbReference type="InterPro" id="IPR052421">
    <property type="entry name" value="PCW_Enzyme_Inhibitor"/>
</dbReference>